<dbReference type="SUPFAM" id="SSF52172">
    <property type="entry name" value="CheY-like"/>
    <property type="match status" value="1"/>
</dbReference>
<evidence type="ECO:0000256" key="1">
    <source>
        <dbReference type="ARBA" id="ARBA00022553"/>
    </source>
</evidence>
<proteinExistence type="predicted"/>
<dbReference type="Proteomes" id="UP000482155">
    <property type="component" value="Unassembled WGS sequence"/>
</dbReference>
<accession>A0A6B3SSJ6</accession>
<dbReference type="SMART" id="SM00448">
    <property type="entry name" value="REC"/>
    <property type="match status" value="1"/>
</dbReference>
<dbReference type="PROSITE" id="PS50110">
    <property type="entry name" value="RESPONSE_REGULATORY"/>
    <property type="match status" value="1"/>
</dbReference>
<dbReference type="GO" id="GO:0000160">
    <property type="term" value="P:phosphorelay signal transduction system"/>
    <property type="evidence" value="ECO:0007669"/>
    <property type="project" value="InterPro"/>
</dbReference>
<dbReference type="Gene3D" id="3.40.50.2300">
    <property type="match status" value="1"/>
</dbReference>
<organism evidence="4 5">
    <name type="scientific">Noviherbaspirillum galbum</name>
    <dbReference type="NCBI Taxonomy" id="2709383"/>
    <lineage>
        <taxon>Bacteria</taxon>
        <taxon>Pseudomonadati</taxon>
        <taxon>Pseudomonadota</taxon>
        <taxon>Betaproteobacteria</taxon>
        <taxon>Burkholderiales</taxon>
        <taxon>Oxalobacteraceae</taxon>
        <taxon>Noviherbaspirillum</taxon>
    </lineage>
</organism>
<reference evidence="4 5" key="1">
    <citation type="submission" date="2020-02" db="EMBL/GenBank/DDBJ databases">
        <authorList>
            <person name="Kim M.K."/>
        </authorList>
    </citation>
    <scope>NUCLEOTIDE SEQUENCE [LARGE SCALE GENOMIC DNA]</scope>
    <source>
        <strain evidence="4 5">17J57-3</strain>
    </source>
</reference>
<dbReference type="Pfam" id="PF00072">
    <property type="entry name" value="Response_reg"/>
    <property type="match status" value="1"/>
</dbReference>
<name>A0A6B3SSJ6_9BURK</name>
<dbReference type="EMBL" id="JAAIVB010000048">
    <property type="protein sequence ID" value="NEX62325.1"/>
    <property type="molecule type" value="Genomic_DNA"/>
</dbReference>
<comment type="caution">
    <text evidence="4">The sequence shown here is derived from an EMBL/GenBank/DDBJ whole genome shotgun (WGS) entry which is preliminary data.</text>
</comment>
<sequence length="129" mass="14170">MKHKNLTTIIVDDNEMTRMLLRTILRSVGYRIVGEALNGESGLTMALKLKPQIVCLDILMPGSDGLEILRSLNEFLPDSVVLMVTGKNDADTVKRALRLGAKGFIIKPFNAKSVILAVDRATSHLLPVE</sequence>
<evidence type="ECO:0000313" key="4">
    <source>
        <dbReference type="EMBL" id="NEX62325.1"/>
    </source>
</evidence>
<dbReference type="InterPro" id="IPR001789">
    <property type="entry name" value="Sig_transdc_resp-reg_receiver"/>
</dbReference>
<dbReference type="PANTHER" id="PTHR44591:SF3">
    <property type="entry name" value="RESPONSE REGULATORY DOMAIN-CONTAINING PROTEIN"/>
    <property type="match status" value="1"/>
</dbReference>
<dbReference type="InterPro" id="IPR011006">
    <property type="entry name" value="CheY-like_superfamily"/>
</dbReference>
<feature type="domain" description="Response regulatory" evidence="3">
    <location>
        <begin position="7"/>
        <end position="122"/>
    </location>
</feature>
<protein>
    <submittedName>
        <fullName evidence="4">Response regulator</fullName>
    </submittedName>
</protein>
<dbReference type="AlphaFoldDB" id="A0A6B3SSJ6"/>
<feature type="modified residue" description="4-aspartylphosphate" evidence="2">
    <location>
        <position position="57"/>
    </location>
</feature>
<keyword evidence="1 2" id="KW-0597">Phosphoprotein</keyword>
<evidence type="ECO:0000259" key="3">
    <source>
        <dbReference type="PROSITE" id="PS50110"/>
    </source>
</evidence>
<dbReference type="InterPro" id="IPR050595">
    <property type="entry name" value="Bact_response_regulator"/>
</dbReference>
<gene>
    <name evidence="4" type="ORF">G3574_14645</name>
</gene>
<dbReference type="PANTHER" id="PTHR44591">
    <property type="entry name" value="STRESS RESPONSE REGULATOR PROTEIN 1"/>
    <property type="match status" value="1"/>
</dbReference>
<keyword evidence="5" id="KW-1185">Reference proteome</keyword>
<evidence type="ECO:0000256" key="2">
    <source>
        <dbReference type="PROSITE-ProRule" id="PRU00169"/>
    </source>
</evidence>
<evidence type="ECO:0000313" key="5">
    <source>
        <dbReference type="Proteomes" id="UP000482155"/>
    </source>
</evidence>
<dbReference type="RefSeq" id="WP_163964436.1">
    <property type="nucleotide sequence ID" value="NZ_JAAIVB010000048.1"/>
</dbReference>